<dbReference type="Proteomes" id="UP000811492">
    <property type="component" value="Unassembled WGS sequence"/>
</dbReference>
<sequence length="124" mass="14564">MTNQSLQAWYDNYLATFNAQDLSGLEEFLAPQIYFDWGGDMEDLDGREAFFAFYRIAWQHFTERVRGTVLAADEHHIRALVENTIEVTRDWPDSPLRSYTRGEVIHLKGEMTYTLQDRKITRIA</sequence>
<proteinExistence type="predicted"/>
<dbReference type="InterPro" id="IPR032710">
    <property type="entry name" value="NTF2-like_dom_sf"/>
</dbReference>
<name>A0ABS5M3C9_9MICO</name>
<dbReference type="SUPFAM" id="SSF54427">
    <property type="entry name" value="NTF2-like"/>
    <property type="match status" value="1"/>
</dbReference>
<comment type="caution">
    <text evidence="2">The sequence shown here is derived from an EMBL/GenBank/DDBJ whole genome shotgun (WGS) entry which is preliminary data.</text>
</comment>
<evidence type="ECO:0000259" key="1">
    <source>
        <dbReference type="Pfam" id="PF12680"/>
    </source>
</evidence>
<dbReference type="EMBL" id="JAFEVO010000001">
    <property type="protein sequence ID" value="MBS3181186.1"/>
    <property type="molecule type" value="Genomic_DNA"/>
</dbReference>
<keyword evidence="3" id="KW-1185">Reference proteome</keyword>
<reference evidence="2 3" key="1">
    <citation type="submission" date="2021-02" db="EMBL/GenBank/DDBJ databases">
        <title>Draft genome and description of Leucobacter sp nov strain Marseille-Q4368.</title>
        <authorList>
            <person name="Boxberger M."/>
            <person name="La Scola B."/>
        </authorList>
    </citation>
    <scope>NUCLEOTIDE SEQUENCE [LARGE SCALE GENOMIC DNA]</scope>
    <source>
        <strain evidence="2 3">Marseille-Q4368</strain>
    </source>
</reference>
<evidence type="ECO:0000313" key="3">
    <source>
        <dbReference type="Proteomes" id="UP000811492"/>
    </source>
</evidence>
<dbReference type="Pfam" id="PF12680">
    <property type="entry name" value="SnoaL_2"/>
    <property type="match status" value="1"/>
</dbReference>
<organism evidence="2 3">
    <name type="scientific">Leucobacter manosquensis</name>
    <dbReference type="NCBI Taxonomy" id="2810611"/>
    <lineage>
        <taxon>Bacteria</taxon>
        <taxon>Bacillati</taxon>
        <taxon>Actinomycetota</taxon>
        <taxon>Actinomycetes</taxon>
        <taxon>Micrococcales</taxon>
        <taxon>Microbacteriaceae</taxon>
        <taxon>Leucobacter</taxon>
    </lineage>
</organism>
<accession>A0ABS5M3C9</accession>
<feature type="domain" description="SnoaL-like" evidence="1">
    <location>
        <begin position="12"/>
        <end position="123"/>
    </location>
</feature>
<evidence type="ECO:0000313" key="2">
    <source>
        <dbReference type="EMBL" id="MBS3181186.1"/>
    </source>
</evidence>
<gene>
    <name evidence="2" type="ORF">JSQ98_03045</name>
</gene>
<dbReference type="Gene3D" id="3.10.450.50">
    <property type="match status" value="1"/>
</dbReference>
<protein>
    <submittedName>
        <fullName evidence="2">Nuclear transport factor 2 family protein</fullName>
    </submittedName>
</protein>
<dbReference type="RefSeq" id="WP_211648323.1">
    <property type="nucleotide sequence ID" value="NZ_JAFEVO010000001.1"/>
</dbReference>
<dbReference type="InterPro" id="IPR037401">
    <property type="entry name" value="SnoaL-like"/>
</dbReference>